<reference evidence="8" key="1">
    <citation type="journal article" date="2023" name="Science">
        <title>Elucidation of the pathway for biosynthesis of saponin adjuvants from the soapbark tree.</title>
        <authorList>
            <person name="Reed J."/>
            <person name="Orme A."/>
            <person name="El-Demerdash A."/>
            <person name="Owen C."/>
            <person name="Martin L.B.B."/>
            <person name="Misra R.C."/>
            <person name="Kikuchi S."/>
            <person name="Rejzek M."/>
            <person name="Martin A.C."/>
            <person name="Harkess A."/>
            <person name="Leebens-Mack J."/>
            <person name="Louveau T."/>
            <person name="Stephenson M.J."/>
            <person name="Osbourn A."/>
        </authorList>
    </citation>
    <scope>NUCLEOTIDE SEQUENCE</scope>
    <source>
        <strain evidence="8">S10</strain>
    </source>
</reference>
<dbReference type="InterPro" id="IPR037185">
    <property type="entry name" value="EmrE-like"/>
</dbReference>
<dbReference type="Proteomes" id="UP001163823">
    <property type="component" value="Chromosome 3"/>
</dbReference>
<feature type="transmembrane region" description="Helical" evidence="6">
    <location>
        <begin position="213"/>
        <end position="234"/>
    </location>
</feature>
<dbReference type="EMBL" id="JARAOO010000003">
    <property type="protein sequence ID" value="KAJ7974537.1"/>
    <property type="molecule type" value="Genomic_DNA"/>
</dbReference>
<feature type="transmembrane region" description="Helical" evidence="6">
    <location>
        <begin position="304"/>
        <end position="323"/>
    </location>
</feature>
<evidence type="ECO:0000256" key="2">
    <source>
        <dbReference type="ARBA" id="ARBA00007635"/>
    </source>
</evidence>
<comment type="similarity">
    <text evidence="2 6">Belongs to the drug/metabolite transporter (DMT) superfamily. Plant drug/metabolite exporter (P-DME) (TC 2.A.7.4) family.</text>
</comment>
<keyword evidence="5 6" id="KW-0472">Membrane</keyword>
<feature type="domain" description="EamA" evidence="7">
    <location>
        <begin position="184"/>
        <end position="321"/>
    </location>
</feature>
<feature type="transmembrane region" description="Helical" evidence="6">
    <location>
        <begin position="72"/>
        <end position="92"/>
    </location>
</feature>
<comment type="subcellular location">
    <subcellularLocation>
        <location evidence="1 6">Membrane</location>
        <topology evidence="1 6">Multi-pass membrane protein</topology>
    </subcellularLocation>
</comment>
<feature type="transmembrane region" description="Helical" evidence="6">
    <location>
        <begin position="278"/>
        <end position="298"/>
    </location>
</feature>
<dbReference type="GO" id="GO:0022857">
    <property type="term" value="F:transmembrane transporter activity"/>
    <property type="evidence" value="ECO:0007669"/>
    <property type="project" value="InterPro"/>
</dbReference>
<gene>
    <name evidence="8" type="ORF">O6P43_004592</name>
</gene>
<feature type="domain" description="EamA" evidence="7">
    <location>
        <begin position="27"/>
        <end position="153"/>
    </location>
</feature>
<evidence type="ECO:0000256" key="6">
    <source>
        <dbReference type="RuleBase" id="RU363077"/>
    </source>
</evidence>
<organism evidence="8 9">
    <name type="scientific">Quillaja saponaria</name>
    <name type="common">Soap bark tree</name>
    <dbReference type="NCBI Taxonomy" id="32244"/>
    <lineage>
        <taxon>Eukaryota</taxon>
        <taxon>Viridiplantae</taxon>
        <taxon>Streptophyta</taxon>
        <taxon>Embryophyta</taxon>
        <taxon>Tracheophyta</taxon>
        <taxon>Spermatophyta</taxon>
        <taxon>Magnoliopsida</taxon>
        <taxon>eudicotyledons</taxon>
        <taxon>Gunneridae</taxon>
        <taxon>Pentapetalae</taxon>
        <taxon>rosids</taxon>
        <taxon>fabids</taxon>
        <taxon>Fabales</taxon>
        <taxon>Quillajaceae</taxon>
        <taxon>Quillaja</taxon>
    </lineage>
</organism>
<feature type="transmembrane region" description="Helical" evidence="6">
    <location>
        <begin position="104"/>
        <end position="125"/>
    </location>
</feature>
<evidence type="ECO:0000256" key="3">
    <source>
        <dbReference type="ARBA" id="ARBA00022692"/>
    </source>
</evidence>
<protein>
    <recommendedName>
        <fullName evidence="6">WAT1-related protein</fullName>
    </recommendedName>
</protein>
<dbReference type="PANTHER" id="PTHR31218">
    <property type="entry name" value="WAT1-RELATED PROTEIN"/>
    <property type="match status" value="1"/>
</dbReference>
<feature type="transmembrane region" description="Helical" evidence="6">
    <location>
        <begin position="41"/>
        <end position="60"/>
    </location>
</feature>
<keyword evidence="9" id="KW-1185">Reference proteome</keyword>
<proteinExistence type="inferred from homology"/>
<evidence type="ECO:0000256" key="4">
    <source>
        <dbReference type="ARBA" id="ARBA00022989"/>
    </source>
</evidence>
<dbReference type="KEGG" id="qsa:O6P43_004592"/>
<sequence>MMMGSLKDEILPFTAMVMVEIAEVGMVTLSKAALTTGMSNSVFVVYYNSLGTFILFLYFLFQSHRSRRPLTFTLLCRFFLIGLLGIFLVQNLSLIGIKYSSPTLATAMGNLIPGFTFLLAVTFRMEKLARSRRSSQAKIIGTIVSITGAFIVTLYKGQPIVKVSSFNNSSFELPLLQKSNWVLGGLFFTFTCLSSATWSIVQAATLKEYPEKMTLVFFSCLFGTIQCAVFSLIAERNINAWILNSGIQVIATIYSAIFVTAFRSSIIAWCLQKKGPVYVALFKPLSTAIAVVMAMMFLGETPHLGGLIGAAIIALGFYTVMWGKAKEKDITAGNMCSLESSTEHTPLIQSN</sequence>
<keyword evidence="4 6" id="KW-1133">Transmembrane helix</keyword>
<dbReference type="InterPro" id="IPR030184">
    <property type="entry name" value="WAT1-related"/>
</dbReference>
<dbReference type="InterPro" id="IPR000620">
    <property type="entry name" value="EamA_dom"/>
</dbReference>
<evidence type="ECO:0000313" key="9">
    <source>
        <dbReference type="Proteomes" id="UP001163823"/>
    </source>
</evidence>
<dbReference type="Pfam" id="PF00892">
    <property type="entry name" value="EamA"/>
    <property type="match status" value="2"/>
</dbReference>
<evidence type="ECO:0000256" key="1">
    <source>
        <dbReference type="ARBA" id="ARBA00004141"/>
    </source>
</evidence>
<evidence type="ECO:0000259" key="7">
    <source>
        <dbReference type="Pfam" id="PF00892"/>
    </source>
</evidence>
<accession>A0AAD7Q4C1</accession>
<comment type="caution">
    <text evidence="8">The sequence shown here is derived from an EMBL/GenBank/DDBJ whole genome shotgun (WGS) entry which is preliminary data.</text>
</comment>
<name>A0AAD7Q4C1_QUISA</name>
<feature type="transmembrane region" description="Helical" evidence="6">
    <location>
        <begin position="246"/>
        <end position="271"/>
    </location>
</feature>
<dbReference type="GO" id="GO:0016020">
    <property type="term" value="C:membrane"/>
    <property type="evidence" value="ECO:0007669"/>
    <property type="project" value="UniProtKB-SubCell"/>
</dbReference>
<feature type="transmembrane region" description="Helical" evidence="6">
    <location>
        <begin position="181"/>
        <end position="201"/>
    </location>
</feature>
<evidence type="ECO:0000313" key="8">
    <source>
        <dbReference type="EMBL" id="KAJ7974537.1"/>
    </source>
</evidence>
<evidence type="ECO:0000256" key="5">
    <source>
        <dbReference type="ARBA" id="ARBA00023136"/>
    </source>
</evidence>
<feature type="transmembrane region" description="Helical" evidence="6">
    <location>
        <begin position="137"/>
        <end position="155"/>
    </location>
</feature>
<dbReference type="SUPFAM" id="SSF103481">
    <property type="entry name" value="Multidrug resistance efflux transporter EmrE"/>
    <property type="match status" value="2"/>
</dbReference>
<keyword evidence="3 6" id="KW-0812">Transmembrane</keyword>
<dbReference type="AlphaFoldDB" id="A0AAD7Q4C1"/>